<dbReference type="PROSITE" id="PS00699">
    <property type="entry name" value="NITROGENASE_1_1"/>
    <property type="match status" value="1"/>
</dbReference>
<dbReference type="PATRIC" id="fig|1502723.3.peg.2362"/>
<keyword evidence="12 14" id="KW-0535">Nitrogen fixation</keyword>
<dbReference type="RefSeq" id="WP_044885611.1">
    <property type="nucleotide sequence ID" value="NZ_JYFN01000021.1"/>
</dbReference>
<evidence type="ECO:0000256" key="13">
    <source>
        <dbReference type="ARBA" id="ARBA00047967"/>
    </source>
</evidence>
<keyword evidence="6 15" id="KW-0479">Metal-binding</keyword>
<dbReference type="OrthoDB" id="9762718at2"/>
<comment type="catalytic activity">
    <reaction evidence="13 15">
        <text>N2 + 8 reduced [2Fe-2S]-[ferredoxin] + 16 ATP + 16 H2O = H2 + 8 oxidized [2Fe-2S]-[ferredoxin] + 2 NH4(+) + 16 ADP + 16 phosphate + 6 H(+)</text>
        <dbReference type="Rhea" id="RHEA:21448"/>
        <dbReference type="Rhea" id="RHEA-COMP:10000"/>
        <dbReference type="Rhea" id="RHEA-COMP:10001"/>
        <dbReference type="ChEBI" id="CHEBI:15377"/>
        <dbReference type="ChEBI" id="CHEBI:15378"/>
        <dbReference type="ChEBI" id="CHEBI:17997"/>
        <dbReference type="ChEBI" id="CHEBI:18276"/>
        <dbReference type="ChEBI" id="CHEBI:28938"/>
        <dbReference type="ChEBI" id="CHEBI:30616"/>
        <dbReference type="ChEBI" id="CHEBI:33737"/>
        <dbReference type="ChEBI" id="CHEBI:33738"/>
        <dbReference type="ChEBI" id="CHEBI:43474"/>
        <dbReference type="ChEBI" id="CHEBI:456216"/>
        <dbReference type="EC" id="1.18.6.1"/>
    </reaction>
</comment>
<reference evidence="19" key="1">
    <citation type="submission" date="2015-02" db="EMBL/GenBank/DDBJ databases">
        <title>Draft Genome of Frankia sp. CpI1-S.</title>
        <authorList>
            <person name="Oshone R.T."/>
            <person name="Ngom M."/>
            <person name="Ghodhbane-Gtari F."/>
            <person name="Gtari M."/>
            <person name="Morris K."/>
            <person name="Thomas K."/>
            <person name="Sen A."/>
            <person name="Tisa L.S."/>
        </authorList>
    </citation>
    <scope>NUCLEOTIDE SEQUENCE [LARGE SCALE GENOMIC DNA]</scope>
    <source>
        <strain evidence="19">CpI1-S</strain>
    </source>
</reference>
<organism evidence="18 19">
    <name type="scientific">Frankia torreyi</name>
    <dbReference type="NCBI Taxonomy" id="1856"/>
    <lineage>
        <taxon>Bacteria</taxon>
        <taxon>Bacillati</taxon>
        <taxon>Actinomycetota</taxon>
        <taxon>Actinomycetes</taxon>
        <taxon>Frankiales</taxon>
        <taxon>Frankiaceae</taxon>
        <taxon>Frankia</taxon>
    </lineage>
</organism>
<evidence type="ECO:0000256" key="6">
    <source>
        <dbReference type="ARBA" id="ARBA00022723"/>
    </source>
</evidence>
<dbReference type="EMBL" id="JYFN01000021">
    <property type="protein sequence ID" value="KJE22624.1"/>
    <property type="molecule type" value="Genomic_DNA"/>
</dbReference>
<dbReference type="Gene3D" id="3.40.50.1980">
    <property type="entry name" value="Nitrogenase molybdenum iron protein domain"/>
    <property type="match status" value="3"/>
</dbReference>
<evidence type="ECO:0000256" key="8">
    <source>
        <dbReference type="ARBA" id="ARBA00022840"/>
    </source>
</evidence>
<evidence type="ECO:0000256" key="11">
    <source>
        <dbReference type="ARBA" id="ARBA00023014"/>
    </source>
</evidence>
<dbReference type="GO" id="GO:0005524">
    <property type="term" value="F:ATP binding"/>
    <property type="evidence" value="ECO:0007669"/>
    <property type="project" value="UniProtKB-KW"/>
</dbReference>
<keyword evidence="9 15" id="KW-0560">Oxidoreductase</keyword>
<dbReference type="GO" id="GO:0046872">
    <property type="term" value="F:metal ion binding"/>
    <property type="evidence" value="ECO:0007669"/>
    <property type="project" value="UniProtKB-KW"/>
</dbReference>
<dbReference type="NCBIfam" id="TIGR01286">
    <property type="entry name" value="nifK"/>
    <property type="match status" value="1"/>
</dbReference>
<dbReference type="InterPro" id="IPR000318">
    <property type="entry name" value="Nase_comp1_CS"/>
</dbReference>
<dbReference type="InterPro" id="IPR050152">
    <property type="entry name" value="ChlB/BchB/BchZ"/>
</dbReference>
<dbReference type="PANTHER" id="PTHR33712:SF7">
    <property type="entry name" value="LIGHT-INDEPENDENT PROTOCHLOROPHYLLIDE REDUCTASE SUBUNIT B"/>
    <property type="match status" value="1"/>
</dbReference>
<dbReference type="EC" id="1.18.6.1" evidence="4 15"/>
<evidence type="ECO:0000256" key="7">
    <source>
        <dbReference type="ARBA" id="ARBA00022741"/>
    </source>
</evidence>
<evidence type="ECO:0000256" key="2">
    <source>
        <dbReference type="ARBA" id="ARBA00011002"/>
    </source>
</evidence>
<evidence type="ECO:0000256" key="5">
    <source>
        <dbReference type="ARBA" id="ARBA00014775"/>
    </source>
</evidence>
<dbReference type="SUPFAM" id="SSF53807">
    <property type="entry name" value="Helical backbone' metal receptor"/>
    <property type="match status" value="1"/>
</dbReference>
<dbReference type="AlphaFoldDB" id="A0A0D8BF68"/>
<evidence type="ECO:0000259" key="17">
    <source>
        <dbReference type="Pfam" id="PF11844"/>
    </source>
</evidence>
<keyword evidence="10 15" id="KW-0408">Iron</keyword>
<dbReference type="Pfam" id="PF00148">
    <property type="entry name" value="Oxidored_nitro"/>
    <property type="match status" value="1"/>
</dbReference>
<evidence type="ECO:0000256" key="14">
    <source>
        <dbReference type="RuleBase" id="RU004021"/>
    </source>
</evidence>
<evidence type="ECO:0000256" key="12">
    <source>
        <dbReference type="ARBA" id="ARBA00023231"/>
    </source>
</evidence>
<evidence type="ECO:0000256" key="4">
    <source>
        <dbReference type="ARBA" id="ARBA00012773"/>
    </source>
</evidence>
<evidence type="ECO:0000259" key="16">
    <source>
        <dbReference type="Pfam" id="PF00148"/>
    </source>
</evidence>
<dbReference type="Gene3D" id="1.20.89.10">
    <property type="entry name" value="Nitrogenase Molybdenum-iron Protein, subunit B, domain 4"/>
    <property type="match status" value="1"/>
</dbReference>
<accession>A0A0D8BF68</accession>
<keyword evidence="8 15" id="KW-0067">ATP-binding</keyword>
<keyword evidence="11 15" id="KW-0411">Iron-sulfur</keyword>
<dbReference type="GO" id="GO:0051536">
    <property type="term" value="F:iron-sulfur cluster binding"/>
    <property type="evidence" value="ECO:0007669"/>
    <property type="project" value="UniProtKB-KW"/>
</dbReference>
<dbReference type="PANTHER" id="PTHR33712">
    <property type="entry name" value="LIGHT-INDEPENDENT PROTOCHLOROPHYLLIDE REDUCTASE SUBUNIT B"/>
    <property type="match status" value="1"/>
</dbReference>
<dbReference type="InterPro" id="IPR000510">
    <property type="entry name" value="Nase/OxRdtase_comp1"/>
</dbReference>
<feature type="domain" description="Nitrogenase molybdenum-iron protein beta chain N-terminal" evidence="17">
    <location>
        <begin position="14"/>
        <end position="62"/>
    </location>
</feature>
<keyword evidence="19" id="KW-1185">Reference proteome</keyword>
<proteinExistence type="inferred from homology"/>
<evidence type="ECO:0000256" key="9">
    <source>
        <dbReference type="ARBA" id="ARBA00023002"/>
    </source>
</evidence>
<dbReference type="CDD" id="cd01974">
    <property type="entry name" value="Nitrogenase_MoFe_beta"/>
    <property type="match status" value="1"/>
</dbReference>
<evidence type="ECO:0000256" key="10">
    <source>
        <dbReference type="ARBA" id="ARBA00023004"/>
    </source>
</evidence>
<name>A0A0D8BF68_9ACTN</name>
<sequence length="520" mass="57570">MTTTPEHTSAVPLRVLDHNDIFRDEVYQKQFEGKREFENAAPKEEVQRVLDWTRGWEYREKNFAREALTVNPAKACQPLGAVLAALGFEGTMPLVHGSQGCVAYFRSHFARHFKEPVPAASTSMTEDAAVFGGINNLVEAMENITALYKPKHIAVSTTCMAEVIGEDLFAYIGAAREQEAITQDFPVSYAHTPSFVGSHITGYDVMLKGILEMLAKSPDADASKVAKSDKVRLNVIPGFDTYIGNHREYKRILELMGVDPLILGDHSSSLDSPADGEYDLYPGGTPLAEGALAKFSRASLVLQESTLRRTAEYIEKDWKQETVLLETPLGVKGTDAFLTAVAKVAEVEVPAELTAERGRLVDAITDSHAYVHGKRVAIAGDPDLVIALTRFVLELGMIPVHIVSTNADTTFKARMEKVLSASKFGEEATVWPEKDLWHLRSLVFTEPVDLLIGSMQLKYISREANVPLVRVGFPIFDRHHLHRFPIIGYTGGLHLLTQLVNTILDEMDRNAPDHSFDAVR</sequence>
<keyword evidence="7 15" id="KW-0547">Nucleotide-binding</keyword>
<comment type="function">
    <text evidence="1 15">This molybdenum-iron protein is part of the nitrogenase complex that catalyzes the key enzymatic reactions in nitrogen fixation.</text>
</comment>
<dbReference type="InterPro" id="IPR005976">
    <property type="entry name" value="Nase_Mo-Fe_CF_bsu"/>
</dbReference>
<comment type="caution">
    <text evidence="18">The sequence shown here is derived from an EMBL/GenBank/DDBJ whole genome shotgun (WGS) entry which is preliminary data.</text>
</comment>
<dbReference type="GO" id="GO:0016612">
    <property type="term" value="C:molybdenum-iron nitrogenase complex"/>
    <property type="evidence" value="ECO:0007669"/>
    <property type="project" value="InterPro"/>
</dbReference>
<comment type="cofactor">
    <cofactor evidence="15">
        <name>[8Fe-7S] cluster</name>
        <dbReference type="ChEBI" id="CHEBI:21143"/>
    </cofactor>
    <text evidence="15">Binds 1 [8Fe-7S] cluster per heterodimer.</text>
</comment>
<comment type="subunit">
    <text evidence="3 15">Tetramer of two alpha and two beta chains. Forms complex with the iron protein (nitrogenase component 2).</text>
</comment>
<evidence type="ECO:0000256" key="1">
    <source>
        <dbReference type="ARBA" id="ARBA00002621"/>
    </source>
</evidence>
<dbReference type="Pfam" id="PF11844">
    <property type="entry name" value="DUF3364"/>
    <property type="match status" value="1"/>
</dbReference>
<dbReference type="Proteomes" id="UP000032545">
    <property type="component" value="Unassembled WGS sequence"/>
</dbReference>
<evidence type="ECO:0000256" key="3">
    <source>
        <dbReference type="ARBA" id="ARBA00011462"/>
    </source>
</evidence>
<dbReference type="GO" id="GO:0016163">
    <property type="term" value="F:nitrogenase activity"/>
    <property type="evidence" value="ECO:0007669"/>
    <property type="project" value="UniProtKB-EC"/>
</dbReference>
<comment type="similarity">
    <text evidence="2 14">Belongs to the NifD/NifK/NifE/NifN family.</text>
</comment>
<dbReference type="InterPro" id="IPR024564">
    <property type="entry name" value="Nase_Mo-Fe_CF_bsu_N"/>
</dbReference>
<evidence type="ECO:0000313" key="18">
    <source>
        <dbReference type="EMBL" id="KJE22624.1"/>
    </source>
</evidence>
<reference evidence="18 19" key="2">
    <citation type="journal article" date="2016" name="Genome Announc.">
        <title>Permanent Draft Genome Sequences for Two Variants of Frankia sp. Strain CpI1, the First Frankia Strain Isolated from Root Nodules of Comptonia peregrina.</title>
        <authorList>
            <person name="Oshone R."/>
            <person name="Hurst S.G.IV."/>
            <person name="Abebe-Akele F."/>
            <person name="Simpson S."/>
            <person name="Morris K."/>
            <person name="Thomas W.K."/>
            <person name="Tisa L.S."/>
        </authorList>
    </citation>
    <scope>NUCLEOTIDE SEQUENCE [LARGE SCALE GENOMIC DNA]</scope>
    <source>
        <strain evidence="19">CpI1-S</strain>
    </source>
</reference>
<gene>
    <name evidence="18" type="ORF">FF36_02989</name>
</gene>
<feature type="domain" description="Nitrogenase/oxidoreductase component 1" evidence="16">
    <location>
        <begin position="76"/>
        <end position="503"/>
    </location>
</feature>
<evidence type="ECO:0000313" key="19">
    <source>
        <dbReference type="Proteomes" id="UP000032545"/>
    </source>
</evidence>
<protein>
    <recommendedName>
        <fullName evidence="5 15">Nitrogenase molybdenum-iron protein beta chain</fullName>
        <ecNumber evidence="4 15">1.18.6.1</ecNumber>
    </recommendedName>
    <alternativeName>
        <fullName evidence="15">Dinitrogenase</fullName>
    </alternativeName>
</protein>
<evidence type="ECO:0000256" key="15">
    <source>
        <dbReference type="RuleBase" id="RU364127"/>
    </source>
</evidence>